<gene>
    <name evidence="3" type="primary">desVI</name>
    <name evidence="3" type="ORF">Pr1d_06240</name>
</gene>
<dbReference type="Pfam" id="PF13649">
    <property type="entry name" value="Methyltransf_25"/>
    <property type="match status" value="1"/>
</dbReference>
<evidence type="ECO:0000313" key="3">
    <source>
        <dbReference type="EMBL" id="QEG33363.1"/>
    </source>
</evidence>
<keyword evidence="1 3" id="KW-0808">Transferase</keyword>
<feature type="domain" description="Methyltransferase" evidence="2">
    <location>
        <begin position="46"/>
        <end position="141"/>
    </location>
</feature>
<protein>
    <submittedName>
        <fullName evidence="3">dTDP-3-amino-3,4, 6-trideoxy-alpha-D-glucopyranose</fullName>
        <ecNumber evidence="3">2.1.1.234</ecNumber>
    </submittedName>
</protein>
<dbReference type="KEGG" id="bgok:Pr1d_06240"/>
<dbReference type="AlphaFoldDB" id="A0A5B9QGG9"/>
<dbReference type="GO" id="GO:0032259">
    <property type="term" value="P:methylation"/>
    <property type="evidence" value="ECO:0007669"/>
    <property type="project" value="UniProtKB-KW"/>
</dbReference>
<keyword evidence="4" id="KW-1185">Reference proteome</keyword>
<dbReference type="Gene3D" id="3.40.50.150">
    <property type="entry name" value="Vaccinia Virus protein VP39"/>
    <property type="match status" value="1"/>
</dbReference>
<organism evidence="3 4">
    <name type="scientific">Bythopirellula goksoeyrii</name>
    <dbReference type="NCBI Taxonomy" id="1400387"/>
    <lineage>
        <taxon>Bacteria</taxon>
        <taxon>Pseudomonadati</taxon>
        <taxon>Planctomycetota</taxon>
        <taxon>Planctomycetia</taxon>
        <taxon>Pirellulales</taxon>
        <taxon>Lacipirellulaceae</taxon>
        <taxon>Bythopirellula</taxon>
    </lineage>
</organism>
<dbReference type="PANTHER" id="PTHR43861">
    <property type="entry name" value="TRANS-ACONITATE 2-METHYLTRANSFERASE-RELATED"/>
    <property type="match status" value="1"/>
</dbReference>
<dbReference type="GO" id="GO:0008168">
    <property type="term" value="F:methyltransferase activity"/>
    <property type="evidence" value="ECO:0007669"/>
    <property type="project" value="UniProtKB-KW"/>
</dbReference>
<dbReference type="OrthoDB" id="9811589at2"/>
<keyword evidence="3" id="KW-0489">Methyltransferase</keyword>
<dbReference type="InterPro" id="IPR041698">
    <property type="entry name" value="Methyltransf_25"/>
</dbReference>
<evidence type="ECO:0000313" key="4">
    <source>
        <dbReference type="Proteomes" id="UP000323917"/>
    </source>
</evidence>
<dbReference type="EMBL" id="CP042913">
    <property type="protein sequence ID" value="QEG33363.1"/>
    <property type="molecule type" value="Genomic_DNA"/>
</dbReference>
<accession>A0A5B9QGG9</accession>
<dbReference type="EC" id="2.1.1.234" evidence="3"/>
<dbReference type="Proteomes" id="UP000323917">
    <property type="component" value="Chromosome"/>
</dbReference>
<reference evidence="3 4" key="1">
    <citation type="submission" date="2019-08" db="EMBL/GenBank/DDBJ databases">
        <title>Deep-cultivation of Planctomycetes and their phenomic and genomic characterization uncovers novel biology.</title>
        <authorList>
            <person name="Wiegand S."/>
            <person name="Jogler M."/>
            <person name="Boedeker C."/>
            <person name="Pinto D."/>
            <person name="Vollmers J."/>
            <person name="Rivas-Marin E."/>
            <person name="Kohn T."/>
            <person name="Peeters S.H."/>
            <person name="Heuer A."/>
            <person name="Rast P."/>
            <person name="Oberbeckmann S."/>
            <person name="Bunk B."/>
            <person name="Jeske O."/>
            <person name="Meyerdierks A."/>
            <person name="Storesund J.E."/>
            <person name="Kallscheuer N."/>
            <person name="Luecker S."/>
            <person name="Lage O.M."/>
            <person name="Pohl T."/>
            <person name="Merkel B.J."/>
            <person name="Hornburger P."/>
            <person name="Mueller R.-W."/>
            <person name="Bruemmer F."/>
            <person name="Labrenz M."/>
            <person name="Spormann A.M."/>
            <person name="Op den Camp H."/>
            <person name="Overmann J."/>
            <person name="Amann R."/>
            <person name="Jetten M.S.M."/>
            <person name="Mascher T."/>
            <person name="Medema M.H."/>
            <person name="Devos D.P."/>
            <person name="Kaster A.-K."/>
            <person name="Ovreas L."/>
            <person name="Rohde M."/>
            <person name="Galperin M.Y."/>
            <person name="Jogler C."/>
        </authorList>
    </citation>
    <scope>NUCLEOTIDE SEQUENCE [LARGE SCALE GENOMIC DNA]</scope>
    <source>
        <strain evidence="3 4">Pr1d</strain>
    </source>
</reference>
<proteinExistence type="predicted"/>
<dbReference type="InterPro" id="IPR029063">
    <property type="entry name" value="SAM-dependent_MTases_sf"/>
</dbReference>
<dbReference type="SUPFAM" id="SSF53335">
    <property type="entry name" value="S-adenosyl-L-methionine-dependent methyltransferases"/>
    <property type="match status" value="1"/>
</dbReference>
<evidence type="ECO:0000259" key="2">
    <source>
        <dbReference type="Pfam" id="PF13649"/>
    </source>
</evidence>
<evidence type="ECO:0000256" key="1">
    <source>
        <dbReference type="ARBA" id="ARBA00022679"/>
    </source>
</evidence>
<name>A0A5B9QGG9_9BACT</name>
<sequence>MLPTTQASLYDFPKYYDLVYGSDWKAEFDFLLECFAQHATGKVKRVFEPACGTGRLMVKLAQAGFKVAGVDLNEAAVKFCNDRLERSGYPRSAFVGDMCNFTVSKPFDAAFNPINSFRHLGTQAQAEQHLHTVAKHLRPGGIYVLGLHLTPTVVEPMQEESWSARRGNLAVLSRLWVTACDRRRRREEVGMSFDVYTPTKQFRIEDQVVFRTYSAQQMKSLLASVPEFEVTQVYDFGYDIQQPITVGPETEDVVYVLRKKSR</sequence>
<dbReference type="Gene3D" id="2.20.25.110">
    <property type="entry name" value="S-adenosyl-L-methionine-dependent methyltransferases"/>
    <property type="match status" value="1"/>
</dbReference>
<dbReference type="CDD" id="cd02440">
    <property type="entry name" value="AdoMet_MTases"/>
    <property type="match status" value="1"/>
</dbReference>
<dbReference type="RefSeq" id="WP_148072141.1">
    <property type="nucleotide sequence ID" value="NZ_CP042913.1"/>
</dbReference>